<evidence type="ECO:0000313" key="3">
    <source>
        <dbReference type="EMBL" id="DAD88911.1"/>
    </source>
</evidence>
<dbReference type="SMART" id="SM00382">
    <property type="entry name" value="AAA"/>
    <property type="match status" value="1"/>
</dbReference>
<dbReference type="Pfam" id="PF01695">
    <property type="entry name" value="IstB_IS21"/>
    <property type="match status" value="1"/>
</dbReference>
<dbReference type="PANTHER" id="PTHR30050:SF4">
    <property type="entry name" value="ATP-BINDING PROTEIN RV3427C IN INSERTION SEQUENCE-RELATED"/>
    <property type="match status" value="1"/>
</dbReference>
<keyword evidence="3" id="KW-0378">Hydrolase</keyword>
<protein>
    <submittedName>
        <fullName evidence="3">Replicative helicase</fullName>
    </submittedName>
</protein>
<reference evidence="3" key="1">
    <citation type="journal article" date="2021" name="Proc. Natl. Acad. Sci. U.S.A.">
        <title>A Catalog of Tens of Thousands of Viruses from Human Metagenomes Reveals Hidden Associations with Chronic Diseases.</title>
        <authorList>
            <person name="Tisza M.J."/>
            <person name="Buck C.B."/>
        </authorList>
    </citation>
    <scope>NUCLEOTIDE SEQUENCE</scope>
    <source>
        <strain evidence="3">CtpiG4</strain>
    </source>
</reference>
<accession>A0A8S5N3J3</accession>
<organism evidence="3">
    <name type="scientific">Myoviridae sp. ctpiG4</name>
    <dbReference type="NCBI Taxonomy" id="2826698"/>
    <lineage>
        <taxon>Viruses</taxon>
        <taxon>Duplodnaviria</taxon>
        <taxon>Heunggongvirae</taxon>
        <taxon>Uroviricota</taxon>
        <taxon>Caudoviricetes</taxon>
    </lineage>
</organism>
<dbReference type="EMBL" id="BK015050">
    <property type="protein sequence ID" value="DAD88911.1"/>
    <property type="molecule type" value="Genomic_DNA"/>
</dbReference>
<dbReference type="SUPFAM" id="SSF52540">
    <property type="entry name" value="P-loop containing nucleoside triphosphate hydrolases"/>
    <property type="match status" value="1"/>
</dbReference>
<dbReference type="GO" id="GO:0006260">
    <property type="term" value="P:DNA replication"/>
    <property type="evidence" value="ECO:0007669"/>
    <property type="project" value="TreeGrafter"/>
</dbReference>
<feature type="domain" description="AAA+ ATPase" evidence="2">
    <location>
        <begin position="133"/>
        <end position="258"/>
    </location>
</feature>
<evidence type="ECO:0000256" key="1">
    <source>
        <dbReference type="SAM" id="Coils"/>
    </source>
</evidence>
<keyword evidence="3" id="KW-0547">Nucleotide-binding</keyword>
<proteinExistence type="predicted"/>
<dbReference type="InterPro" id="IPR002611">
    <property type="entry name" value="IstB_ATP-bd"/>
</dbReference>
<dbReference type="InterPro" id="IPR003593">
    <property type="entry name" value="AAA+_ATPase"/>
</dbReference>
<dbReference type="GO" id="GO:0004386">
    <property type="term" value="F:helicase activity"/>
    <property type="evidence" value="ECO:0007669"/>
    <property type="project" value="UniProtKB-KW"/>
</dbReference>
<evidence type="ECO:0000259" key="2">
    <source>
        <dbReference type="SMART" id="SM00382"/>
    </source>
</evidence>
<keyword evidence="1" id="KW-0175">Coiled coil</keyword>
<dbReference type="Gene3D" id="3.40.50.300">
    <property type="entry name" value="P-loop containing nucleotide triphosphate hydrolases"/>
    <property type="match status" value="1"/>
</dbReference>
<dbReference type="InterPro" id="IPR027417">
    <property type="entry name" value="P-loop_NTPase"/>
</dbReference>
<dbReference type="GO" id="GO:0005524">
    <property type="term" value="F:ATP binding"/>
    <property type="evidence" value="ECO:0007669"/>
    <property type="project" value="InterPro"/>
</dbReference>
<sequence>MARILATQKTKAEKSGRKLWTYRFSGRMERYQRRMVTMEQIGRDMDDLRKKMETFIKNNGRLNEQNPKTEAEEAAEERKKWTNRLYKAGIGRRYHACTFQNIERKGLPDSKLLKSHYAIAKDYAKNFKTHKAKGQGLIFAGPVGRMKTTMAVAIAQEIMKDYNRAYFITMPELMDSLLQNNLSQEVRTRTKETDLLILDDMGAEYQNDWVLNAVDAIISKRYNELLPVIITTNKTPEEMNQRYMARIFDRLKHANRLLVEAGESLRKNEV</sequence>
<feature type="coiled-coil region" evidence="1">
    <location>
        <begin position="38"/>
        <end position="65"/>
    </location>
</feature>
<keyword evidence="3" id="KW-0067">ATP-binding</keyword>
<dbReference type="PANTHER" id="PTHR30050">
    <property type="entry name" value="CHROMOSOMAL REPLICATION INITIATOR PROTEIN DNAA"/>
    <property type="match status" value="1"/>
</dbReference>
<keyword evidence="3" id="KW-0347">Helicase</keyword>
<name>A0A8S5N3J3_9CAUD</name>